<dbReference type="InterPro" id="IPR038718">
    <property type="entry name" value="SNF2-like_sf"/>
</dbReference>
<proteinExistence type="inferred from homology"/>
<protein>
    <submittedName>
        <fullName evidence="13">DNA repair protein-like protein</fullName>
    </submittedName>
</protein>
<evidence type="ECO:0000313" key="13">
    <source>
        <dbReference type="EMBL" id="KAI6781090.1"/>
    </source>
</evidence>
<evidence type="ECO:0000313" key="14">
    <source>
        <dbReference type="Proteomes" id="UP001055219"/>
    </source>
</evidence>
<dbReference type="Pfam" id="PF00271">
    <property type="entry name" value="Helicase_C"/>
    <property type="match status" value="1"/>
</dbReference>
<dbReference type="GeneID" id="75829760"/>
<dbReference type="GO" id="GO:0016887">
    <property type="term" value="F:ATP hydrolysis activity"/>
    <property type="evidence" value="ECO:0007669"/>
    <property type="project" value="InterPro"/>
</dbReference>
<dbReference type="InterPro" id="IPR049730">
    <property type="entry name" value="SNF2/RAD54-like_C"/>
</dbReference>
<comment type="caution">
    <text evidence="13">The sequence shown here is derived from an EMBL/GenBank/DDBJ whole genome shotgun (WGS) entry which is preliminary data.</text>
</comment>
<dbReference type="PROSITE" id="PS51194">
    <property type="entry name" value="HELICASE_CTER"/>
    <property type="match status" value="1"/>
</dbReference>
<dbReference type="InterPro" id="IPR001650">
    <property type="entry name" value="Helicase_C-like"/>
</dbReference>
<feature type="region of interest" description="Disordered" evidence="10">
    <location>
        <begin position="182"/>
        <end position="206"/>
    </location>
</feature>
<name>A0A9P9Y0H0_9HYPO</name>
<dbReference type="GO" id="GO:0003677">
    <property type="term" value="F:DNA binding"/>
    <property type="evidence" value="ECO:0007669"/>
    <property type="project" value="UniProtKB-KW"/>
</dbReference>
<evidence type="ECO:0000256" key="2">
    <source>
        <dbReference type="ARBA" id="ARBA00007025"/>
    </source>
</evidence>
<dbReference type="InterPro" id="IPR000330">
    <property type="entry name" value="SNF2_N"/>
</dbReference>
<feature type="region of interest" description="Disordered" evidence="10">
    <location>
        <begin position="464"/>
        <end position="577"/>
    </location>
</feature>
<feature type="compositionally biased region" description="Polar residues" evidence="10">
    <location>
        <begin position="1485"/>
        <end position="1498"/>
    </location>
</feature>
<dbReference type="Proteomes" id="UP001055219">
    <property type="component" value="Unassembled WGS sequence"/>
</dbReference>
<dbReference type="PANTHER" id="PTHR45797:SF1">
    <property type="entry name" value="HELICASE ARIP4"/>
    <property type="match status" value="1"/>
</dbReference>
<dbReference type="PROSITE" id="PS51192">
    <property type="entry name" value="HELICASE_ATP_BIND_1"/>
    <property type="match status" value="1"/>
</dbReference>
<keyword evidence="4" id="KW-0378">Hydrolase</keyword>
<dbReference type="OrthoDB" id="2020972at2759"/>
<evidence type="ECO:0000256" key="10">
    <source>
        <dbReference type="SAM" id="MobiDB-lite"/>
    </source>
</evidence>
<feature type="domain" description="Helicase C-terminal" evidence="12">
    <location>
        <begin position="1231"/>
        <end position="1377"/>
    </location>
</feature>
<feature type="coiled-coil region" evidence="9">
    <location>
        <begin position="785"/>
        <end position="819"/>
    </location>
</feature>
<dbReference type="SMART" id="SM00487">
    <property type="entry name" value="DEXDc"/>
    <property type="match status" value="1"/>
</dbReference>
<reference evidence="13" key="1">
    <citation type="journal article" date="2021" name="J Fungi (Basel)">
        <title>Genomic and Metabolomic Analyses of the Marine Fungus Emericellopsis cladophorae: Insights into Saltwater Adaptability Mechanisms and Its Biosynthetic Potential.</title>
        <authorList>
            <person name="Goncalves M.F.M."/>
            <person name="Hilario S."/>
            <person name="Van de Peer Y."/>
            <person name="Esteves A.C."/>
            <person name="Alves A."/>
        </authorList>
    </citation>
    <scope>NUCLEOTIDE SEQUENCE</scope>
    <source>
        <strain evidence="13">MUM 19.33</strain>
    </source>
</reference>
<evidence type="ECO:0000256" key="8">
    <source>
        <dbReference type="ARBA" id="ARBA00023242"/>
    </source>
</evidence>
<dbReference type="InterPro" id="IPR014001">
    <property type="entry name" value="Helicase_ATP-bd"/>
</dbReference>
<evidence type="ECO:0000256" key="5">
    <source>
        <dbReference type="ARBA" id="ARBA00022806"/>
    </source>
</evidence>
<dbReference type="InterPro" id="IPR027417">
    <property type="entry name" value="P-loop_NTPase"/>
</dbReference>
<dbReference type="SMART" id="SM00490">
    <property type="entry name" value="HELICc"/>
    <property type="match status" value="1"/>
</dbReference>
<feature type="compositionally biased region" description="Low complexity" evidence="10">
    <location>
        <begin position="1605"/>
        <end position="1621"/>
    </location>
</feature>
<dbReference type="GO" id="GO:0005524">
    <property type="term" value="F:ATP binding"/>
    <property type="evidence" value="ECO:0007669"/>
    <property type="project" value="UniProtKB-KW"/>
</dbReference>
<dbReference type="CDD" id="cd18793">
    <property type="entry name" value="SF2_C_SNF"/>
    <property type="match status" value="1"/>
</dbReference>
<reference evidence="13" key="2">
    <citation type="submission" date="2022-07" db="EMBL/GenBank/DDBJ databases">
        <authorList>
            <person name="Goncalves M.F.M."/>
            <person name="Hilario S."/>
            <person name="Van De Peer Y."/>
            <person name="Esteves A.C."/>
            <person name="Alves A."/>
        </authorList>
    </citation>
    <scope>NUCLEOTIDE SEQUENCE</scope>
    <source>
        <strain evidence="13">MUM 19.33</strain>
    </source>
</reference>
<keyword evidence="6" id="KW-0067">ATP-binding</keyword>
<keyword evidence="3" id="KW-0547">Nucleotide-binding</keyword>
<feature type="compositionally biased region" description="Low complexity" evidence="10">
    <location>
        <begin position="509"/>
        <end position="525"/>
    </location>
</feature>
<keyword evidence="14" id="KW-1185">Reference proteome</keyword>
<evidence type="ECO:0000256" key="6">
    <source>
        <dbReference type="ARBA" id="ARBA00022840"/>
    </source>
</evidence>
<dbReference type="InterPro" id="IPR044574">
    <property type="entry name" value="ARIP4-like"/>
</dbReference>
<evidence type="ECO:0000256" key="7">
    <source>
        <dbReference type="ARBA" id="ARBA00023125"/>
    </source>
</evidence>
<dbReference type="GO" id="GO:0004386">
    <property type="term" value="F:helicase activity"/>
    <property type="evidence" value="ECO:0007669"/>
    <property type="project" value="UniProtKB-KW"/>
</dbReference>
<sequence>MAPRLGPRQVEDNDPFLWDVEQVVAELCGANCPWAKDPAAFADRLRAEELDGRTLLTFQSTTSLDRLLNRLDFKTLRDESRFNEKVNELRLQSPSFAAWRFSLDRKQERVSGIIANQEDGNIEEDRLPYVPEEAPSPISQDARTPGTVSSSATPAIGQMAISGGSQSSAIGRRLLPTPFELKRPATHDNDIVTDAAEPPPKKSRVQPTNISVQTVTEQFVALPWERAPAWAYIGDGALTQEMLTSDSEPVTSLVLDYVDQVSSEEEFTVKPKRLPPGRRIAVAMVMRRLLIKNARNLVRIDEGEEVVSDFGVDEKDMILALSDLPSELDDDTRREIEDERLEAEELRLQADGIPQHKVQEILDQEIEAFTRLWETRKATKLKREAWSLWNQARKGKRNIMSEQSRSEIRALDERIAAYTSRILREGWQVESEVRAQALILEASVEDRLYQAWKLNVIECRVEPERERPLAPARPSLTPKKRPAAMEEVLTSSDEEDDTDFIVHDEDPAPMDISDAAADPSSDAASGQTPHAPEATNGDGGATQSSDDDSQRLRADSTTPVRTRHPPSPTAPPSQHSVPVIDLTLEPDSQPTEASTTDAVNGPSLKSLSSLSLITAHDAKFWSNQNDRWRLVLWVLAKMTFNRRKAVFVAVQTCSPLKVWKTYVTGFLNEPPQDYGTVGTWTEKELLCFDIARLFLTHLRCRVQAEKRLMPPTNNTMHKIRSNKEGFSLFCQWLRNKESIFPTADQIYRGHDNIPDSDEEIPADKELEEYGSPQKRKKQTKEVVQNRDALTLRQLAKERIKEQEARRQRLRSQLEGLGSSIHGDTRIIINESKDDEQELVYVNEDIAHSIKEHQIDGVRFLWNQIVLPPTLRQGCLLAHTMGLGKTMQVITFLVALAQASRDAKTATQIPEDLRNSQTLILCPAGLVNNWMDELCKWAPEDSLGPLVSLDSAATPFMREDILREWAADGGVLVLGYDMFKAFFRKDKTDDEGRLQYEELAALLLETPKIVVADEAHKLKAQNGVLNSLCSQFHTSGRIALTGSPLSNNTIEYYSMIHWVAPNFLGPLEEFKEIYVREIENGLARDSVASDKRLALRKLHALKTTVAPKVHRATIKVLSHDLPPKSEFVISVPPTKLQCDLYTLYINAMHDGGAGRSGAALTAAKDLVLLCNHPVCFGSKVRQVMQEIATGTANKASTFPTGIIDEANRLTNPHTNSTIQDPSYSAKVLYLCRILDVSRAIGDKVLVFSQSLPTLDYLQKIMETQDRRFCRLDGGSKINERQHQTRAFNEGQQDVYLISTKAGGVGLNIQGANRVVIFDSQWNPADDQQAVGRAYRLGQRKHVFVYYLMVAGTIEQELHNQAVFKGQLATRVVDQKNPISWGQRHGKYLMHIQHPNNETRAPNLEAFIGKDQILDILIREPPRTTRPEPQQLQISKLVSTDTFEEEDIDATLTLEERKEAEEAVRLDHLRRTDPPEHAKLMAEQQAHLAQQCQHPTQNGGKMTPIPPPTQPYSTTRPPHHIPGLNGPTTMAHNFGVGVASADGPRREHAPAAAESGPAPRESNSGVPGKSSGTDDASPVVAVANVPPPPMPMVGANTYFGRQSEVMSSTHSPGPATSASAAPAQAPPASPASVPAPAFTLGSSQSQPLDAIFQQKLTERLEAIPGIPGLAHGGIQHRARSLARSIQQVLEARGAGFLPDKVQWKLLTELLDNERFTTAMAYGLLTPKYVASAGRKVLQSRVDSLERLSHQSFMTQCNLKTKNKDPAV</sequence>
<evidence type="ECO:0000256" key="1">
    <source>
        <dbReference type="ARBA" id="ARBA00004123"/>
    </source>
</evidence>
<comment type="subcellular location">
    <subcellularLocation>
        <location evidence="1">Nucleus</location>
    </subcellularLocation>
</comment>
<feature type="compositionally biased region" description="Polar residues" evidence="10">
    <location>
        <begin position="1559"/>
        <end position="1572"/>
    </location>
</feature>
<dbReference type="PANTHER" id="PTHR45797">
    <property type="entry name" value="RAD54-LIKE"/>
    <property type="match status" value="1"/>
</dbReference>
<organism evidence="13 14">
    <name type="scientific">Emericellopsis cladophorae</name>
    <dbReference type="NCBI Taxonomy" id="2686198"/>
    <lineage>
        <taxon>Eukaryota</taxon>
        <taxon>Fungi</taxon>
        <taxon>Dikarya</taxon>
        <taxon>Ascomycota</taxon>
        <taxon>Pezizomycotina</taxon>
        <taxon>Sordariomycetes</taxon>
        <taxon>Hypocreomycetidae</taxon>
        <taxon>Hypocreales</taxon>
        <taxon>Bionectriaceae</taxon>
        <taxon>Emericellopsis</taxon>
    </lineage>
</organism>
<feature type="region of interest" description="Disordered" evidence="10">
    <location>
        <begin position="1481"/>
        <end position="1585"/>
    </location>
</feature>
<feature type="region of interest" description="Disordered" evidence="10">
    <location>
        <begin position="1602"/>
        <end position="1641"/>
    </location>
</feature>
<keyword evidence="8" id="KW-0539">Nucleus</keyword>
<dbReference type="EMBL" id="JAGIXG020000025">
    <property type="protein sequence ID" value="KAI6781090.1"/>
    <property type="molecule type" value="Genomic_DNA"/>
</dbReference>
<gene>
    <name evidence="13" type="ORF">J7T54_003257</name>
</gene>
<dbReference type="Gene3D" id="3.40.50.10810">
    <property type="entry name" value="Tandem AAA-ATPase domain"/>
    <property type="match status" value="1"/>
</dbReference>
<keyword evidence="7" id="KW-0238">DNA-binding</keyword>
<evidence type="ECO:0000256" key="9">
    <source>
        <dbReference type="SAM" id="Coils"/>
    </source>
</evidence>
<evidence type="ECO:0000259" key="12">
    <source>
        <dbReference type="PROSITE" id="PS51194"/>
    </source>
</evidence>
<keyword evidence="9" id="KW-0175">Coiled coil</keyword>
<dbReference type="CDD" id="cd18007">
    <property type="entry name" value="DEXHc_ATRX-like"/>
    <property type="match status" value="1"/>
</dbReference>
<accession>A0A9P9Y0H0</accession>
<evidence type="ECO:0000259" key="11">
    <source>
        <dbReference type="PROSITE" id="PS51192"/>
    </source>
</evidence>
<feature type="domain" description="Helicase ATP-binding" evidence="11">
    <location>
        <begin position="865"/>
        <end position="1061"/>
    </location>
</feature>
<comment type="similarity">
    <text evidence="2">Belongs to the SNF2/RAD54 helicase family.</text>
</comment>
<dbReference type="SUPFAM" id="SSF52540">
    <property type="entry name" value="P-loop containing nucleoside triphosphate hydrolases"/>
    <property type="match status" value="2"/>
</dbReference>
<dbReference type="Pfam" id="PF00176">
    <property type="entry name" value="SNF2-rel_dom"/>
    <property type="match status" value="1"/>
</dbReference>
<evidence type="ECO:0000256" key="3">
    <source>
        <dbReference type="ARBA" id="ARBA00022741"/>
    </source>
</evidence>
<keyword evidence="5" id="KW-0347">Helicase</keyword>
<dbReference type="Gene3D" id="3.40.50.300">
    <property type="entry name" value="P-loop containing nucleotide triphosphate hydrolases"/>
    <property type="match status" value="1"/>
</dbReference>
<dbReference type="Pfam" id="PF24580">
    <property type="entry name" value="DUF7607"/>
    <property type="match status" value="1"/>
</dbReference>
<dbReference type="GO" id="GO:0005634">
    <property type="term" value="C:nucleus"/>
    <property type="evidence" value="ECO:0007669"/>
    <property type="project" value="UniProtKB-SubCell"/>
</dbReference>
<dbReference type="RefSeq" id="XP_051361946.1">
    <property type="nucleotide sequence ID" value="XM_051506818.1"/>
</dbReference>
<dbReference type="InterPro" id="IPR056026">
    <property type="entry name" value="DUF7607"/>
</dbReference>
<evidence type="ECO:0000256" key="4">
    <source>
        <dbReference type="ARBA" id="ARBA00022801"/>
    </source>
</evidence>